<evidence type="ECO:0000313" key="2">
    <source>
        <dbReference type="Proteomes" id="UP000887565"/>
    </source>
</evidence>
<accession>A0A915JSJ1</accession>
<keyword evidence="2" id="KW-1185">Reference proteome</keyword>
<evidence type="ECO:0000256" key="1">
    <source>
        <dbReference type="SAM" id="MobiDB-lite"/>
    </source>
</evidence>
<organism evidence="2 3">
    <name type="scientific">Romanomermis culicivorax</name>
    <name type="common">Nematode worm</name>
    <dbReference type="NCBI Taxonomy" id="13658"/>
    <lineage>
        <taxon>Eukaryota</taxon>
        <taxon>Metazoa</taxon>
        <taxon>Ecdysozoa</taxon>
        <taxon>Nematoda</taxon>
        <taxon>Enoplea</taxon>
        <taxon>Dorylaimia</taxon>
        <taxon>Mermithida</taxon>
        <taxon>Mermithoidea</taxon>
        <taxon>Mermithidae</taxon>
        <taxon>Romanomermis</taxon>
    </lineage>
</organism>
<protein>
    <submittedName>
        <fullName evidence="3">Uncharacterized protein</fullName>
    </submittedName>
</protein>
<evidence type="ECO:0000313" key="3">
    <source>
        <dbReference type="WBParaSite" id="nRc.2.0.1.t28822-RA"/>
    </source>
</evidence>
<proteinExistence type="predicted"/>
<dbReference type="WBParaSite" id="nRc.2.0.1.t28822-RA">
    <property type="protein sequence ID" value="nRc.2.0.1.t28822-RA"/>
    <property type="gene ID" value="nRc.2.0.1.g28822"/>
</dbReference>
<dbReference type="AlphaFoldDB" id="A0A915JSJ1"/>
<reference evidence="3" key="1">
    <citation type="submission" date="2022-11" db="UniProtKB">
        <authorList>
            <consortium name="WormBaseParasite"/>
        </authorList>
    </citation>
    <scope>IDENTIFICATION</scope>
</reference>
<dbReference type="Proteomes" id="UP000887565">
    <property type="component" value="Unplaced"/>
</dbReference>
<name>A0A915JSJ1_ROMCU</name>
<sequence length="269" mass="30924">MSALCCLTCDTLSNMIQDMRGYEDAKNFLMFQLAANCNQMTPKCELASITPEAGEEPAAFLSEVMTYVQLSYQDEDQTFWHKQVINTFLTKMTVFHQLTIGEQAKSFTNVQQLANAVPKARSVLNATKAIIGTADRPILVNQAEPEISMPRSPQPFNRRFDRRRSMDCSQDRYCDHTLSNDCRLQNLMPAPNKFVSFQPLQSDLPPQLQPQTEMLLEQLIQGWDQDHEERQSQQCPEEYQFNARQQTPCYQSQPRDSYNNCFDPSTSHN</sequence>
<feature type="region of interest" description="Disordered" evidence="1">
    <location>
        <begin position="249"/>
        <end position="269"/>
    </location>
</feature>